<evidence type="ECO:0000256" key="11">
    <source>
        <dbReference type="ARBA" id="ARBA00023180"/>
    </source>
</evidence>
<keyword evidence="8 14" id="KW-0472">Membrane</keyword>
<dbReference type="GO" id="GO:0004930">
    <property type="term" value="F:G protein-coupled receptor activity"/>
    <property type="evidence" value="ECO:0007669"/>
    <property type="project" value="UniProtKB-KW"/>
</dbReference>
<evidence type="ECO:0000256" key="4">
    <source>
        <dbReference type="ARBA" id="ARBA00022692"/>
    </source>
</evidence>
<evidence type="ECO:0000256" key="7">
    <source>
        <dbReference type="ARBA" id="ARBA00023040"/>
    </source>
</evidence>
<dbReference type="InterPro" id="IPR000276">
    <property type="entry name" value="GPCR_Rhodpsn"/>
</dbReference>
<keyword evidence="5 14" id="KW-0552">Olfaction</keyword>
<evidence type="ECO:0000313" key="17">
    <source>
        <dbReference type="Proteomes" id="UP000736164"/>
    </source>
</evidence>
<comment type="caution">
    <text evidence="16">The sequence shown here is derived from an EMBL/GenBank/DDBJ whole genome shotgun (WGS) entry which is preliminary data.</text>
</comment>
<dbReference type="InterPro" id="IPR052921">
    <property type="entry name" value="GPCR1_Superfamily_Member"/>
</dbReference>
<feature type="transmembrane region" description="Helical" evidence="14">
    <location>
        <begin position="155"/>
        <end position="175"/>
    </location>
</feature>
<feature type="domain" description="G-protein coupled receptors family 1 profile" evidence="15">
    <location>
        <begin position="55"/>
        <end position="305"/>
    </location>
</feature>
<evidence type="ECO:0000256" key="14">
    <source>
        <dbReference type="RuleBase" id="RU363047"/>
    </source>
</evidence>
<dbReference type="FunFam" id="1.20.1070.10:FF:000024">
    <property type="entry name" value="Olfactory receptor"/>
    <property type="match status" value="1"/>
</dbReference>
<feature type="non-terminal residue" evidence="16">
    <location>
        <position position="1"/>
    </location>
</feature>
<dbReference type="PRINTS" id="PR00245">
    <property type="entry name" value="OLFACTORYR"/>
</dbReference>
<evidence type="ECO:0000256" key="8">
    <source>
        <dbReference type="ARBA" id="ARBA00023136"/>
    </source>
</evidence>
<keyword evidence="7 13" id="KW-0297">G-protein coupled receptor</keyword>
<gene>
    <name evidence="16" type="primary">Or52e5</name>
    <name evidence="16" type="ORF">GTO95_0010264</name>
</gene>
<dbReference type="GO" id="GO:0004984">
    <property type="term" value="F:olfactory receptor activity"/>
    <property type="evidence" value="ECO:0007669"/>
    <property type="project" value="InterPro"/>
</dbReference>
<sequence>MLLCSLQYTPQHSQMIMENSSQVTSFILAAYTEMEDLKYFYVAIFLLSYVIIVFGNLVLIAVIFVERSLHEPMFFFLCTLVFNGLYGSTALLPSLMGNMLSQVREVSRACCLAQVFCLHTYGNAEFTILALMAYDRYVAICRPLHYNSIMSPSRVYKLIIFSCVYPILSFSIFFIGTLQLPLCGRVIERLYCLNYSLVKLSCVDTTLYNIAGQISIIIFTLPQLLMILYSYTQILRICLHSSRESKIKALKTCSPHLLALLNYSVGALFELYQTRFSMSHVPHGVRILLSLYFLIIPPMLNPVIYGISIQAIRVKVRKILHPNKITILLLEKKMEKRNVIDT</sequence>
<comment type="similarity">
    <text evidence="13">Belongs to the G-protein coupled receptor 1 family.</text>
</comment>
<evidence type="ECO:0000313" key="16">
    <source>
        <dbReference type="EMBL" id="MBN3321540.1"/>
    </source>
</evidence>
<proteinExistence type="inferred from homology"/>
<keyword evidence="6 14" id="KW-1133">Transmembrane helix</keyword>
<feature type="non-terminal residue" evidence="16">
    <location>
        <position position="342"/>
    </location>
</feature>
<feature type="transmembrane region" description="Helical" evidence="14">
    <location>
        <begin position="72"/>
        <end position="92"/>
    </location>
</feature>
<evidence type="ECO:0000256" key="13">
    <source>
        <dbReference type="RuleBase" id="RU000688"/>
    </source>
</evidence>
<name>A0A8J7P1F6_ATRSP</name>
<keyword evidence="9" id="KW-1015">Disulfide bond</keyword>
<keyword evidence="11" id="KW-0325">Glycoprotein</keyword>
<organism evidence="16 17">
    <name type="scientific">Atractosteus spatula</name>
    <name type="common">Alligator gar</name>
    <name type="synonym">Lepisosteus spatula</name>
    <dbReference type="NCBI Taxonomy" id="7917"/>
    <lineage>
        <taxon>Eukaryota</taxon>
        <taxon>Metazoa</taxon>
        <taxon>Chordata</taxon>
        <taxon>Craniata</taxon>
        <taxon>Vertebrata</taxon>
        <taxon>Euteleostomi</taxon>
        <taxon>Actinopterygii</taxon>
        <taxon>Neopterygii</taxon>
        <taxon>Holostei</taxon>
        <taxon>Semionotiformes</taxon>
        <taxon>Lepisosteidae</taxon>
        <taxon>Atractosteus</taxon>
    </lineage>
</organism>
<comment type="subcellular location">
    <subcellularLocation>
        <location evidence="1 14">Cell membrane</location>
        <topology evidence="1 14">Multi-pass membrane protein</topology>
    </subcellularLocation>
</comment>
<dbReference type="GO" id="GO:0005886">
    <property type="term" value="C:plasma membrane"/>
    <property type="evidence" value="ECO:0007669"/>
    <property type="project" value="UniProtKB-SubCell"/>
</dbReference>
<evidence type="ECO:0000256" key="10">
    <source>
        <dbReference type="ARBA" id="ARBA00023170"/>
    </source>
</evidence>
<evidence type="ECO:0000256" key="9">
    <source>
        <dbReference type="ARBA" id="ARBA00023157"/>
    </source>
</evidence>
<dbReference type="PROSITE" id="PS00237">
    <property type="entry name" value="G_PROTEIN_RECEP_F1_1"/>
    <property type="match status" value="1"/>
</dbReference>
<dbReference type="Gene3D" id="1.20.1070.10">
    <property type="entry name" value="Rhodopsin 7-helix transmembrane proteins"/>
    <property type="match status" value="1"/>
</dbReference>
<dbReference type="PRINTS" id="PR00237">
    <property type="entry name" value="GPCRRHODOPSN"/>
</dbReference>
<dbReference type="GO" id="GO:0005549">
    <property type="term" value="F:odorant binding"/>
    <property type="evidence" value="ECO:0007669"/>
    <property type="project" value="TreeGrafter"/>
</dbReference>
<keyword evidence="12 13" id="KW-0807">Transducer</keyword>
<feature type="transmembrane region" description="Helical" evidence="14">
    <location>
        <begin position="39"/>
        <end position="65"/>
    </location>
</feature>
<keyword evidence="17" id="KW-1185">Reference proteome</keyword>
<dbReference type="InterPro" id="IPR000725">
    <property type="entry name" value="Olfact_rcpt"/>
</dbReference>
<feature type="transmembrane region" description="Helical" evidence="14">
    <location>
        <begin position="284"/>
        <end position="307"/>
    </location>
</feature>
<dbReference type="AlphaFoldDB" id="A0A8J7P1F6"/>
<feature type="transmembrane region" description="Helical" evidence="14">
    <location>
        <begin position="253"/>
        <end position="272"/>
    </location>
</feature>
<keyword evidence="10 13" id="KW-0675">Receptor</keyword>
<keyword evidence="2 14" id="KW-1003">Cell membrane</keyword>
<dbReference type="Pfam" id="PF13853">
    <property type="entry name" value="7tm_4"/>
    <property type="match status" value="1"/>
</dbReference>
<reference evidence="16" key="1">
    <citation type="journal article" date="2021" name="Cell">
        <title>Tracing the genetic footprints of vertebrate landing in non-teleost ray-finned fishes.</title>
        <authorList>
            <person name="Bi X."/>
            <person name="Wang K."/>
            <person name="Yang L."/>
            <person name="Pan H."/>
            <person name="Jiang H."/>
            <person name="Wei Q."/>
            <person name="Fang M."/>
            <person name="Yu H."/>
            <person name="Zhu C."/>
            <person name="Cai Y."/>
            <person name="He Y."/>
            <person name="Gan X."/>
            <person name="Zeng H."/>
            <person name="Yu D."/>
            <person name="Zhu Y."/>
            <person name="Jiang H."/>
            <person name="Qiu Q."/>
            <person name="Yang H."/>
            <person name="Zhang Y.E."/>
            <person name="Wang W."/>
            <person name="Zhu M."/>
            <person name="He S."/>
            <person name="Zhang G."/>
        </authorList>
    </citation>
    <scope>NUCLEOTIDE SEQUENCE</scope>
    <source>
        <strain evidence="16">Allg_001</strain>
    </source>
</reference>
<accession>A0A8J7P1F6</accession>
<dbReference type="SUPFAM" id="SSF81321">
    <property type="entry name" value="Family A G protein-coupled receptor-like"/>
    <property type="match status" value="1"/>
</dbReference>
<evidence type="ECO:0000259" key="15">
    <source>
        <dbReference type="PROSITE" id="PS50262"/>
    </source>
</evidence>
<dbReference type="EMBL" id="JAAWVO010055677">
    <property type="protein sequence ID" value="MBN3321540.1"/>
    <property type="molecule type" value="Genomic_DNA"/>
</dbReference>
<evidence type="ECO:0000256" key="2">
    <source>
        <dbReference type="ARBA" id="ARBA00022475"/>
    </source>
</evidence>
<evidence type="ECO:0000256" key="3">
    <source>
        <dbReference type="ARBA" id="ARBA00022606"/>
    </source>
</evidence>
<dbReference type="PROSITE" id="PS50262">
    <property type="entry name" value="G_PROTEIN_RECEP_F1_2"/>
    <property type="match status" value="1"/>
</dbReference>
<dbReference type="PANTHER" id="PTHR26451:SF885">
    <property type="entry name" value="OLFACTORY RECEPTOR"/>
    <property type="match status" value="1"/>
</dbReference>
<evidence type="ECO:0000256" key="5">
    <source>
        <dbReference type="ARBA" id="ARBA00022725"/>
    </source>
</evidence>
<evidence type="ECO:0000256" key="6">
    <source>
        <dbReference type="ARBA" id="ARBA00022989"/>
    </source>
</evidence>
<dbReference type="InterPro" id="IPR017452">
    <property type="entry name" value="GPCR_Rhodpsn_7TM"/>
</dbReference>
<evidence type="ECO:0000256" key="1">
    <source>
        <dbReference type="ARBA" id="ARBA00004651"/>
    </source>
</evidence>
<protein>
    <recommendedName>
        <fullName evidence="14">Olfactory receptor</fullName>
    </recommendedName>
</protein>
<feature type="transmembrane region" description="Helical" evidence="14">
    <location>
        <begin position="210"/>
        <end position="232"/>
    </location>
</feature>
<dbReference type="Proteomes" id="UP000736164">
    <property type="component" value="Unassembled WGS sequence"/>
</dbReference>
<evidence type="ECO:0000256" key="12">
    <source>
        <dbReference type="ARBA" id="ARBA00023224"/>
    </source>
</evidence>
<keyword evidence="4 13" id="KW-0812">Transmembrane</keyword>
<keyword evidence="3 14" id="KW-0716">Sensory transduction</keyword>
<dbReference type="PANTHER" id="PTHR26451">
    <property type="entry name" value="G_PROTEIN_RECEP_F1_2 DOMAIN-CONTAINING PROTEIN"/>
    <property type="match status" value="1"/>
</dbReference>